<dbReference type="SUPFAM" id="SSF82771">
    <property type="entry name" value="GIY-YIG endonuclease"/>
    <property type="match status" value="1"/>
</dbReference>
<protein>
    <submittedName>
        <fullName evidence="3">Putative endonuclease</fullName>
    </submittedName>
</protein>
<keyword evidence="3" id="KW-0378">Hydrolase</keyword>
<proteinExistence type="inferred from homology"/>
<dbReference type="InterPro" id="IPR035901">
    <property type="entry name" value="GIY-YIG_endonuc_sf"/>
</dbReference>
<dbReference type="EMBL" id="FQWE01000014">
    <property type="protein sequence ID" value="SHG45440.1"/>
    <property type="molecule type" value="Genomic_DNA"/>
</dbReference>
<keyword evidence="4" id="KW-1185">Reference proteome</keyword>
<dbReference type="Pfam" id="PF01541">
    <property type="entry name" value="GIY-YIG"/>
    <property type="match status" value="1"/>
</dbReference>
<dbReference type="GO" id="GO:0004519">
    <property type="term" value="F:endonuclease activity"/>
    <property type="evidence" value="ECO:0007669"/>
    <property type="project" value="UniProtKB-KW"/>
</dbReference>
<dbReference type="InterPro" id="IPR050190">
    <property type="entry name" value="UPF0213_domain"/>
</dbReference>
<dbReference type="PANTHER" id="PTHR34477">
    <property type="entry name" value="UPF0213 PROTEIN YHBQ"/>
    <property type="match status" value="1"/>
</dbReference>
<dbReference type="Gene3D" id="3.40.1440.10">
    <property type="entry name" value="GIY-YIG endonuclease"/>
    <property type="match status" value="1"/>
</dbReference>
<dbReference type="PROSITE" id="PS50164">
    <property type="entry name" value="GIY_YIG"/>
    <property type="match status" value="1"/>
</dbReference>
<dbReference type="InterPro" id="IPR000305">
    <property type="entry name" value="GIY-YIG_endonuc"/>
</dbReference>
<feature type="domain" description="GIY-YIG" evidence="2">
    <location>
        <begin position="2"/>
        <end position="79"/>
    </location>
</feature>
<accession>A0A1M5JYQ9</accession>
<dbReference type="OrthoDB" id="1495241at2"/>
<evidence type="ECO:0000313" key="4">
    <source>
        <dbReference type="Proteomes" id="UP000184036"/>
    </source>
</evidence>
<dbReference type="CDD" id="cd10449">
    <property type="entry name" value="GIY-YIG_SLX1_like"/>
    <property type="match status" value="1"/>
</dbReference>
<name>A0A1M5JYQ9_9FLAO</name>
<dbReference type="AlphaFoldDB" id="A0A1M5JYQ9"/>
<dbReference type="PANTHER" id="PTHR34477:SF5">
    <property type="entry name" value="BSL5627 PROTEIN"/>
    <property type="match status" value="1"/>
</dbReference>
<keyword evidence="3" id="KW-0540">Nuclease</keyword>
<comment type="similarity">
    <text evidence="1">Belongs to the UPF0213 family.</text>
</comment>
<dbReference type="RefSeq" id="WP_072993944.1">
    <property type="nucleotide sequence ID" value="NZ_FQWE01000014.1"/>
</dbReference>
<dbReference type="Proteomes" id="UP000184036">
    <property type="component" value="Unassembled WGS sequence"/>
</dbReference>
<evidence type="ECO:0000313" key="3">
    <source>
        <dbReference type="EMBL" id="SHG45440.1"/>
    </source>
</evidence>
<gene>
    <name evidence="3" type="ORF">SAMN05444396_1141</name>
</gene>
<evidence type="ECO:0000256" key="1">
    <source>
        <dbReference type="ARBA" id="ARBA00007435"/>
    </source>
</evidence>
<reference evidence="4" key="1">
    <citation type="submission" date="2016-11" db="EMBL/GenBank/DDBJ databases">
        <authorList>
            <person name="Varghese N."/>
            <person name="Submissions S."/>
        </authorList>
    </citation>
    <scope>NUCLEOTIDE SEQUENCE [LARGE SCALE GENOMIC DNA]</scope>
    <source>
        <strain evidence="4">DSM 19741</strain>
    </source>
</reference>
<dbReference type="SMART" id="SM00465">
    <property type="entry name" value="GIYc"/>
    <property type="match status" value="1"/>
</dbReference>
<evidence type="ECO:0000259" key="2">
    <source>
        <dbReference type="PROSITE" id="PS50164"/>
    </source>
</evidence>
<keyword evidence="3" id="KW-0255">Endonuclease</keyword>
<sequence length="86" mass="10416">MEKYYVYLLVSLMDNSWYIGYTSNLDERIIQHNSGRTITTSKKMPWEILYYEVSFTKQDAIAREKYLKSGMGRRYLKNRLKNQLDF</sequence>
<organism evidence="3 4">
    <name type="scientific">Flavobacterium segetis</name>
    <dbReference type="NCBI Taxonomy" id="271157"/>
    <lineage>
        <taxon>Bacteria</taxon>
        <taxon>Pseudomonadati</taxon>
        <taxon>Bacteroidota</taxon>
        <taxon>Flavobacteriia</taxon>
        <taxon>Flavobacteriales</taxon>
        <taxon>Flavobacteriaceae</taxon>
        <taxon>Flavobacterium</taxon>
    </lineage>
</organism>